<dbReference type="PANTHER" id="PTHR31111">
    <property type="entry name" value="BNAA05G37150D PROTEIN-RELATED"/>
    <property type="match status" value="1"/>
</dbReference>
<reference evidence="3" key="1">
    <citation type="submission" date="2025-08" db="UniProtKB">
        <authorList>
            <consortium name="RefSeq"/>
        </authorList>
    </citation>
    <scope>IDENTIFICATION</scope>
    <source>
        <tissue evidence="3">Leaf</tissue>
    </source>
</reference>
<accession>A0A6J1A6H5</accession>
<organism evidence="2 3">
    <name type="scientific">Herrania umbratica</name>
    <dbReference type="NCBI Taxonomy" id="108875"/>
    <lineage>
        <taxon>Eukaryota</taxon>
        <taxon>Viridiplantae</taxon>
        <taxon>Streptophyta</taxon>
        <taxon>Embryophyta</taxon>
        <taxon>Tracheophyta</taxon>
        <taxon>Spermatophyta</taxon>
        <taxon>Magnoliopsida</taxon>
        <taxon>eudicotyledons</taxon>
        <taxon>Gunneridae</taxon>
        <taxon>Pentapetalae</taxon>
        <taxon>rosids</taxon>
        <taxon>malvids</taxon>
        <taxon>Malvales</taxon>
        <taxon>Malvaceae</taxon>
        <taxon>Byttnerioideae</taxon>
        <taxon>Herrania</taxon>
    </lineage>
</organism>
<dbReference type="RefSeq" id="XP_021282737.1">
    <property type="nucleotide sequence ID" value="XM_021427062.1"/>
</dbReference>
<dbReference type="PROSITE" id="PS50181">
    <property type="entry name" value="FBOX"/>
    <property type="match status" value="1"/>
</dbReference>
<evidence type="ECO:0000259" key="1">
    <source>
        <dbReference type="PROSITE" id="PS50181"/>
    </source>
</evidence>
<dbReference type="Gene3D" id="1.20.1280.50">
    <property type="match status" value="1"/>
</dbReference>
<dbReference type="Pfam" id="PF08268">
    <property type="entry name" value="FBA_3"/>
    <property type="match status" value="1"/>
</dbReference>
<dbReference type="InterPro" id="IPR001810">
    <property type="entry name" value="F-box_dom"/>
</dbReference>
<sequence length="392" mass="45052">MTSHGRQRLQKKDHVPDELIMSIFVNLPVKSLLRFKCISKLWRSSVIDNDFIEQHLLNQQKKDPRILFASTILRQIAVESMFINVDGAEGIGEAVTDVLTITFTNQCEDYFCTLHSCDGVVCFYGTKTILVCNPSTREFQRFFFGSDYFVGQPMRFDPTVGFGRDQVTKEFKLVRFFNPSGTSDDFRMCEVFTLGPDPEVSWRRLGEAPYSVRGLPGQRPVYVNGALHWITSFNRHRWEAVVSFDLHTEKFLAIPHPSCLDSHSDRHYAALIPLRNSLCLAVLADDDERMNIWIFMKDCQSSAALNEKKGAWEMLHSIDVNMGFSIVEHRIPIVEHKNGILSIKFFGLSLQLYNPKSKMLRDVHALEHWRTFVPTAYFESLVPLCAKDTRVN</sequence>
<dbReference type="Pfam" id="PF00646">
    <property type="entry name" value="F-box"/>
    <property type="match status" value="1"/>
</dbReference>
<dbReference type="Proteomes" id="UP000504621">
    <property type="component" value="Unplaced"/>
</dbReference>
<evidence type="ECO:0000313" key="2">
    <source>
        <dbReference type="Proteomes" id="UP000504621"/>
    </source>
</evidence>
<protein>
    <submittedName>
        <fullName evidence="3">F-box protein At2g02030</fullName>
    </submittedName>
</protein>
<name>A0A6J1A6H5_9ROSI</name>
<evidence type="ECO:0000313" key="3">
    <source>
        <dbReference type="RefSeq" id="XP_021282737.1"/>
    </source>
</evidence>
<dbReference type="OrthoDB" id="1939031at2759"/>
<dbReference type="AlphaFoldDB" id="A0A6J1A6H5"/>
<feature type="domain" description="F-box" evidence="1">
    <location>
        <begin position="9"/>
        <end position="56"/>
    </location>
</feature>
<dbReference type="SUPFAM" id="SSF81383">
    <property type="entry name" value="F-box domain"/>
    <property type="match status" value="1"/>
</dbReference>
<dbReference type="InterPro" id="IPR036047">
    <property type="entry name" value="F-box-like_dom_sf"/>
</dbReference>
<dbReference type="NCBIfam" id="TIGR01640">
    <property type="entry name" value="F_box_assoc_1"/>
    <property type="match status" value="1"/>
</dbReference>
<keyword evidence="2" id="KW-1185">Reference proteome</keyword>
<dbReference type="InterPro" id="IPR013187">
    <property type="entry name" value="F-box-assoc_dom_typ3"/>
</dbReference>
<dbReference type="PANTHER" id="PTHR31111:SF136">
    <property type="entry name" value="F-BOX ASSOCIATED DOMAIN-CONTAINING PROTEIN"/>
    <property type="match status" value="1"/>
</dbReference>
<dbReference type="SMART" id="SM00256">
    <property type="entry name" value="FBOX"/>
    <property type="match status" value="1"/>
</dbReference>
<dbReference type="GeneID" id="110415414"/>
<gene>
    <name evidence="3" type="primary">LOC110415414</name>
</gene>
<proteinExistence type="predicted"/>
<dbReference type="InterPro" id="IPR017451">
    <property type="entry name" value="F-box-assoc_interact_dom"/>
</dbReference>